<evidence type="ECO:0000313" key="3">
    <source>
        <dbReference type="EMBL" id="RTE08814.1"/>
    </source>
</evidence>
<feature type="domain" description="AB hydrolase-1" evidence="2">
    <location>
        <begin position="34"/>
        <end position="243"/>
    </location>
</feature>
<evidence type="ECO:0000256" key="1">
    <source>
        <dbReference type="ARBA" id="ARBA00022801"/>
    </source>
</evidence>
<keyword evidence="1 3" id="KW-0378">Hydrolase</keyword>
<dbReference type="RefSeq" id="WP_126142030.1">
    <property type="nucleotide sequence ID" value="NZ_RXHU01000042.1"/>
</dbReference>
<dbReference type="PRINTS" id="PR00111">
    <property type="entry name" value="ABHYDROLASE"/>
</dbReference>
<dbReference type="OrthoDB" id="6191536at2"/>
<dbReference type="InterPro" id="IPR000073">
    <property type="entry name" value="AB_hydrolase_1"/>
</dbReference>
<sequence length="298" mass="33392">MLSYVHVNGTKLHVEITGPADGDAIVFIPPPLLTLDTFRYQKEGLSDRFRVITFDVRGHGESDCTSQPLTYALIAQDITELLDALGIEQAYLCGYSTGGSVVLEALLTYSSRFLGGIIVSGMSQMTDRYNRMRVQLAVRLAKPSGWMKLLTGAITYGNSDKPATYRLLSRRASDDATVNVRSYFEQSLLYNCTDRLPFIQQPMLLIYGQEDPVFHQYGELLHEKLPRSSLYYLKGAKHPIPLQSPDKMNELIRLWIPSLADQETARTKLDLAIAQQMNPALYGEPAPPEQLSSIYAHE</sequence>
<keyword evidence="4" id="KW-1185">Reference proteome</keyword>
<dbReference type="AlphaFoldDB" id="A0A3S0CUA2"/>
<dbReference type="PANTHER" id="PTHR43798">
    <property type="entry name" value="MONOACYLGLYCEROL LIPASE"/>
    <property type="match status" value="1"/>
</dbReference>
<accession>A0A3S0CUA2</accession>
<dbReference type="Pfam" id="PF00561">
    <property type="entry name" value="Abhydrolase_1"/>
    <property type="match status" value="1"/>
</dbReference>
<name>A0A3S0CUA2_9BACL</name>
<gene>
    <name evidence="3" type="ORF">EJQ19_14910</name>
</gene>
<dbReference type="InterPro" id="IPR029058">
    <property type="entry name" value="AB_hydrolase_fold"/>
</dbReference>
<protein>
    <submittedName>
        <fullName evidence="3">Alpha/beta hydrolase</fullName>
    </submittedName>
</protein>
<evidence type="ECO:0000259" key="2">
    <source>
        <dbReference type="Pfam" id="PF00561"/>
    </source>
</evidence>
<organism evidence="3 4">
    <name type="scientific">Paenibacillus whitsoniae</name>
    <dbReference type="NCBI Taxonomy" id="2496558"/>
    <lineage>
        <taxon>Bacteria</taxon>
        <taxon>Bacillati</taxon>
        <taxon>Bacillota</taxon>
        <taxon>Bacilli</taxon>
        <taxon>Bacillales</taxon>
        <taxon>Paenibacillaceae</taxon>
        <taxon>Paenibacillus</taxon>
    </lineage>
</organism>
<dbReference type="GO" id="GO:0016020">
    <property type="term" value="C:membrane"/>
    <property type="evidence" value="ECO:0007669"/>
    <property type="project" value="TreeGrafter"/>
</dbReference>
<comment type="caution">
    <text evidence="3">The sequence shown here is derived from an EMBL/GenBank/DDBJ whole genome shotgun (WGS) entry which is preliminary data.</text>
</comment>
<dbReference type="SUPFAM" id="SSF53474">
    <property type="entry name" value="alpha/beta-Hydrolases"/>
    <property type="match status" value="1"/>
</dbReference>
<evidence type="ECO:0000313" key="4">
    <source>
        <dbReference type="Proteomes" id="UP000276128"/>
    </source>
</evidence>
<dbReference type="EMBL" id="RXHU01000042">
    <property type="protein sequence ID" value="RTE08814.1"/>
    <property type="molecule type" value="Genomic_DNA"/>
</dbReference>
<dbReference type="Proteomes" id="UP000276128">
    <property type="component" value="Unassembled WGS sequence"/>
</dbReference>
<proteinExistence type="predicted"/>
<dbReference type="PANTHER" id="PTHR43798:SF31">
    <property type="entry name" value="AB HYDROLASE SUPERFAMILY PROTEIN YCLE"/>
    <property type="match status" value="1"/>
</dbReference>
<dbReference type="Gene3D" id="3.40.50.1820">
    <property type="entry name" value="alpha/beta hydrolase"/>
    <property type="match status" value="1"/>
</dbReference>
<dbReference type="InterPro" id="IPR050266">
    <property type="entry name" value="AB_hydrolase_sf"/>
</dbReference>
<dbReference type="GO" id="GO:0016787">
    <property type="term" value="F:hydrolase activity"/>
    <property type="evidence" value="ECO:0007669"/>
    <property type="project" value="UniProtKB-KW"/>
</dbReference>
<reference evidence="3 4" key="1">
    <citation type="submission" date="2018-12" db="EMBL/GenBank/DDBJ databases">
        <title>Bacillus ochoae sp. nov., Paenibacillus whitsoniae sp. nov., Paenibacillus spiritus sp. nov. Isolated from the Mars Exploration Rover during spacecraft assembly.</title>
        <authorList>
            <person name="Seuylemezian A."/>
            <person name="Vaishampayan P."/>
        </authorList>
    </citation>
    <scope>NUCLEOTIDE SEQUENCE [LARGE SCALE GENOMIC DNA]</scope>
    <source>
        <strain evidence="3 4">MER 54</strain>
    </source>
</reference>